<evidence type="ECO:0000313" key="2">
    <source>
        <dbReference type="EMBL" id="MCK9875922.1"/>
    </source>
</evidence>
<dbReference type="SUPFAM" id="SSF51735">
    <property type="entry name" value="NAD(P)-binding Rossmann-fold domains"/>
    <property type="match status" value="1"/>
</dbReference>
<dbReference type="InterPro" id="IPR020904">
    <property type="entry name" value="Sc_DH/Rdtase_CS"/>
</dbReference>
<proteinExistence type="inferred from homology"/>
<dbReference type="PANTHER" id="PTHR42760:SF135">
    <property type="entry name" value="BLL7886 PROTEIN"/>
    <property type="match status" value="1"/>
</dbReference>
<evidence type="ECO:0000256" key="1">
    <source>
        <dbReference type="ARBA" id="ARBA00006484"/>
    </source>
</evidence>
<accession>A0ABT0JXI5</accession>
<comment type="similarity">
    <text evidence="1">Belongs to the short-chain dehydrogenases/reductases (SDR) family.</text>
</comment>
<reference evidence="2 3" key="1">
    <citation type="submission" date="2022-04" db="EMBL/GenBank/DDBJ databases">
        <title>Genome diversity in the genus Frankia.</title>
        <authorList>
            <person name="Carlos-Shanley C."/>
            <person name="Hahn D."/>
        </authorList>
    </citation>
    <scope>NUCLEOTIDE SEQUENCE [LARGE SCALE GENOMIC DNA]</scope>
    <source>
        <strain evidence="2 3">Ag45/Mut15</strain>
    </source>
</reference>
<dbReference type="Pfam" id="PF13561">
    <property type="entry name" value="adh_short_C2"/>
    <property type="match status" value="1"/>
</dbReference>
<keyword evidence="3" id="KW-1185">Reference proteome</keyword>
<dbReference type="Proteomes" id="UP001201873">
    <property type="component" value="Unassembled WGS sequence"/>
</dbReference>
<dbReference type="PANTHER" id="PTHR42760">
    <property type="entry name" value="SHORT-CHAIN DEHYDROGENASES/REDUCTASES FAMILY MEMBER"/>
    <property type="match status" value="1"/>
</dbReference>
<organism evidence="2 3">
    <name type="scientific">Frankia umida</name>
    <dbReference type="NCBI Taxonomy" id="573489"/>
    <lineage>
        <taxon>Bacteria</taxon>
        <taxon>Bacillati</taxon>
        <taxon>Actinomycetota</taxon>
        <taxon>Actinomycetes</taxon>
        <taxon>Frankiales</taxon>
        <taxon>Frankiaceae</taxon>
        <taxon>Frankia</taxon>
    </lineage>
</organism>
<sequence length="268" mass="27232">MLDLTGKVAVVIGAASGIGRAIAISLAAQGATVDCGDIDTAGVEETAATIVAAGGTAKATTTDVRLSADVDTLLTGVAAEHGRLDIAVGTPGINIRKPLIDYTDDEYTAVTDVNLRGSFNVLRGAGRIMAVQGSGSIIVISSISSRAVEPGQVIYAGTKAALAQMVRVFGAELGPMGVRVNAIAPGPVETALTVPIRSSSAWADAYSEKVALRRWAKPAEIAGPAVFLASDAASYVNGEVLFVDGGWVDLDANFADEKAVETDTDASA</sequence>
<name>A0ABT0JXI5_9ACTN</name>
<evidence type="ECO:0000313" key="3">
    <source>
        <dbReference type="Proteomes" id="UP001201873"/>
    </source>
</evidence>
<gene>
    <name evidence="2" type="ORF">MXD59_09065</name>
</gene>
<comment type="caution">
    <text evidence="2">The sequence shown here is derived from an EMBL/GenBank/DDBJ whole genome shotgun (WGS) entry which is preliminary data.</text>
</comment>
<dbReference type="InterPro" id="IPR036291">
    <property type="entry name" value="NAD(P)-bd_dom_sf"/>
</dbReference>
<dbReference type="Gene3D" id="3.40.50.720">
    <property type="entry name" value="NAD(P)-binding Rossmann-like Domain"/>
    <property type="match status" value="1"/>
</dbReference>
<dbReference type="RefSeq" id="WP_248824306.1">
    <property type="nucleotide sequence ID" value="NZ_JALKFT010000007.1"/>
</dbReference>
<dbReference type="EMBL" id="JALKFT010000007">
    <property type="protein sequence ID" value="MCK9875922.1"/>
    <property type="molecule type" value="Genomic_DNA"/>
</dbReference>
<protein>
    <submittedName>
        <fullName evidence="2">SDR family oxidoreductase</fullName>
    </submittedName>
</protein>
<dbReference type="PROSITE" id="PS00061">
    <property type="entry name" value="ADH_SHORT"/>
    <property type="match status" value="1"/>
</dbReference>
<dbReference type="InterPro" id="IPR002347">
    <property type="entry name" value="SDR_fam"/>
</dbReference>
<dbReference type="PRINTS" id="PR00081">
    <property type="entry name" value="GDHRDH"/>
</dbReference>